<comment type="caution">
    <text evidence="14">The sequence shown here is derived from an EMBL/GenBank/DDBJ whole genome shotgun (WGS) entry which is preliminary data.</text>
</comment>
<dbReference type="RefSeq" id="WP_008514501.1">
    <property type="nucleotide sequence ID" value="NZ_ACJM01000002.1"/>
</dbReference>
<dbReference type="Pfam" id="PF01715">
    <property type="entry name" value="IPPT"/>
    <property type="match status" value="1"/>
</dbReference>
<dbReference type="PANTHER" id="PTHR11088:SF60">
    <property type="entry name" value="TRNA DIMETHYLALLYLTRANSFERASE"/>
    <property type="match status" value="1"/>
</dbReference>
<evidence type="ECO:0000256" key="13">
    <source>
        <dbReference type="RuleBase" id="RU003785"/>
    </source>
</evidence>
<evidence type="ECO:0000256" key="5">
    <source>
        <dbReference type="ARBA" id="ARBA00022694"/>
    </source>
</evidence>
<dbReference type="SUPFAM" id="SSF52540">
    <property type="entry name" value="P-loop containing nucleoside triphosphate hydrolases"/>
    <property type="match status" value="2"/>
</dbReference>
<dbReference type="EC" id="2.5.1.75" evidence="10"/>
<dbReference type="InterPro" id="IPR018022">
    <property type="entry name" value="IPT"/>
</dbReference>
<protein>
    <recommendedName>
        <fullName evidence="10">tRNA dimethylallyltransferase</fullName>
        <ecNumber evidence="10">2.5.1.75</ecNumber>
    </recommendedName>
    <alternativeName>
        <fullName evidence="10">Dimethylallyl diphosphate:tRNA dimethylallyltransferase</fullName>
        <shortName evidence="10">DMAPP:tRNA dimethylallyltransferase</shortName>
        <shortName evidence="10">DMATase</shortName>
    </alternativeName>
    <alternativeName>
        <fullName evidence="10">Isopentenyl-diphosphate:tRNA isopentenyltransferase</fullName>
        <shortName evidence="10">IPP transferase</shortName>
        <shortName evidence="10">IPPT</shortName>
        <shortName evidence="10">IPTase</shortName>
    </alternativeName>
</protein>
<dbReference type="FunFam" id="1.10.20.140:FF:000001">
    <property type="entry name" value="tRNA dimethylallyltransferase"/>
    <property type="match status" value="1"/>
</dbReference>
<dbReference type="GO" id="GO:0005524">
    <property type="term" value="F:ATP binding"/>
    <property type="evidence" value="ECO:0007669"/>
    <property type="project" value="UniProtKB-UniRule"/>
</dbReference>
<evidence type="ECO:0000313" key="14">
    <source>
        <dbReference type="EMBL" id="EEG78545.1"/>
    </source>
</evidence>
<comment type="function">
    <text evidence="2 10 12">Catalyzes the transfer of a dimethylallyl group onto the adenine at position 37 in tRNAs that read codons beginning with uridine, leading to the formation of N6-(dimethylallyl)adenosine (i(6)A).</text>
</comment>
<dbReference type="Gene3D" id="1.10.20.140">
    <property type="match status" value="1"/>
</dbReference>
<feature type="region of interest" description="Interaction with substrate tRNA" evidence="10">
    <location>
        <begin position="34"/>
        <end position="37"/>
    </location>
</feature>
<dbReference type="PANTHER" id="PTHR11088">
    <property type="entry name" value="TRNA DIMETHYLALLYLTRANSFERASE"/>
    <property type="match status" value="1"/>
</dbReference>
<feature type="site" description="Interaction with substrate tRNA" evidence="10">
    <location>
        <position position="100"/>
    </location>
</feature>
<evidence type="ECO:0000256" key="11">
    <source>
        <dbReference type="RuleBase" id="RU003783"/>
    </source>
</evidence>
<comment type="subunit">
    <text evidence="10">Monomer.</text>
</comment>
<evidence type="ECO:0000256" key="6">
    <source>
        <dbReference type="ARBA" id="ARBA00022741"/>
    </source>
</evidence>
<evidence type="ECO:0000256" key="12">
    <source>
        <dbReference type="RuleBase" id="RU003784"/>
    </source>
</evidence>
<dbReference type="InterPro" id="IPR027417">
    <property type="entry name" value="P-loop_NTPase"/>
</dbReference>
<comment type="similarity">
    <text evidence="3 10 13">Belongs to the IPP transferase family.</text>
</comment>
<evidence type="ECO:0000256" key="2">
    <source>
        <dbReference type="ARBA" id="ARBA00003213"/>
    </source>
</evidence>
<keyword evidence="15" id="KW-1185">Reference proteome</keyword>
<keyword evidence="7 10" id="KW-0067">ATP-binding</keyword>
<name>C0GDR2_DETAL</name>
<feature type="binding site" evidence="10">
    <location>
        <begin position="9"/>
        <end position="16"/>
    </location>
    <ligand>
        <name>ATP</name>
        <dbReference type="ChEBI" id="CHEBI:30616"/>
    </ligand>
</feature>
<dbReference type="eggNOG" id="COG0324">
    <property type="taxonomic scope" value="Bacteria"/>
</dbReference>
<keyword evidence="6 10" id="KW-0547">Nucleotide-binding</keyword>
<evidence type="ECO:0000256" key="7">
    <source>
        <dbReference type="ARBA" id="ARBA00022840"/>
    </source>
</evidence>
<keyword evidence="4 10" id="KW-0808">Transferase</keyword>
<evidence type="ECO:0000256" key="3">
    <source>
        <dbReference type="ARBA" id="ARBA00005842"/>
    </source>
</evidence>
<evidence type="ECO:0000313" key="15">
    <source>
        <dbReference type="Proteomes" id="UP000006443"/>
    </source>
</evidence>
<dbReference type="GO" id="GO:0006400">
    <property type="term" value="P:tRNA modification"/>
    <property type="evidence" value="ECO:0007669"/>
    <property type="project" value="TreeGrafter"/>
</dbReference>
<keyword evidence="5 10" id="KW-0819">tRNA processing</keyword>
<dbReference type="OrthoDB" id="9776390at2"/>
<sequence length="310" mass="34801">MEKLLVIVGPTAVGKTAVAIEVAKKLGGEIISADSVQVYRGLDIGAAKPSREEREAVAHHLLDIVDPADNYTVADFQEDAKKAITDITNRGKLPILVGGTGLYVRAVVHGFSFSESGMDEEYRAGLHREAEQHGSQYLHGKLAAVDPEAAEKLHPNDLRRVIRALEVYRQSKRPISHQVDKTSDEPIYNTVQFGLTMPRELLYRRIEKRVDSMLDAGLVDEVRNLLNEGVPPAAKSLQSLGYKQIVAYLTGQISLEEAIRLIKRDTRRFAKRQLTWFRRDEDLIWLDMHALGNYQAAAQKISKKWQDLPQ</sequence>
<dbReference type="Proteomes" id="UP000006443">
    <property type="component" value="Unassembled WGS sequence"/>
</dbReference>
<evidence type="ECO:0000256" key="8">
    <source>
        <dbReference type="ARBA" id="ARBA00022842"/>
    </source>
</evidence>
<dbReference type="AlphaFoldDB" id="C0GDR2"/>
<feature type="site" description="Interaction with substrate tRNA" evidence="10">
    <location>
        <position position="123"/>
    </location>
</feature>
<dbReference type="NCBIfam" id="TIGR00174">
    <property type="entry name" value="miaA"/>
    <property type="match status" value="1"/>
</dbReference>
<dbReference type="Gene3D" id="3.40.50.300">
    <property type="entry name" value="P-loop containing nucleotide triphosphate hydrolases"/>
    <property type="match status" value="1"/>
</dbReference>
<feature type="binding site" evidence="10">
    <location>
        <begin position="11"/>
        <end position="16"/>
    </location>
    <ligand>
        <name>substrate</name>
    </ligand>
</feature>
<comment type="cofactor">
    <cofactor evidence="1 10">
        <name>Mg(2+)</name>
        <dbReference type="ChEBI" id="CHEBI:18420"/>
    </cofactor>
</comment>
<evidence type="ECO:0000256" key="9">
    <source>
        <dbReference type="ARBA" id="ARBA00049563"/>
    </source>
</evidence>
<proteinExistence type="inferred from homology"/>
<comment type="caution">
    <text evidence="10">Lacks conserved residue(s) required for the propagation of feature annotation.</text>
</comment>
<comment type="catalytic activity">
    <reaction evidence="9 10 11">
        <text>adenosine(37) in tRNA + dimethylallyl diphosphate = N(6)-dimethylallyladenosine(37) in tRNA + diphosphate</text>
        <dbReference type="Rhea" id="RHEA:26482"/>
        <dbReference type="Rhea" id="RHEA-COMP:10162"/>
        <dbReference type="Rhea" id="RHEA-COMP:10375"/>
        <dbReference type="ChEBI" id="CHEBI:33019"/>
        <dbReference type="ChEBI" id="CHEBI:57623"/>
        <dbReference type="ChEBI" id="CHEBI:74411"/>
        <dbReference type="ChEBI" id="CHEBI:74415"/>
        <dbReference type="EC" id="2.5.1.75"/>
    </reaction>
</comment>
<accession>C0GDR2</accession>
<dbReference type="InterPro" id="IPR039657">
    <property type="entry name" value="Dimethylallyltransferase"/>
</dbReference>
<reference evidence="14 15" key="1">
    <citation type="submission" date="2009-02" db="EMBL/GenBank/DDBJ databases">
        <title>Sequencing of the draft genome and assembly of Dethiobacter alkaliphilus AHT 1.</title>
        <authorList>
            <consortium name="US DOE Joint Genome Institute (JGI-PGF)"/>
            <person name="Lucas S."/>
            <person name="Copeland A."/>
            <person name="Lapidus A."/>
            <person name="Glavina del Rio T."/>
            <person name="Dalin E."/>
            <person name="Tice H."/>
            <person name="Bruce D."/>
            <person name="Goodwin L."/>
            <person name="Pitluck S."/>
            <person name="Larimer F."/>
            <person name="Land M.L."/>
            <person name="Hauser L."/>
            <person name="Muyzer G."/>
        </authorList>
    </citation>
    <scope>NUCLEOTIDE SEQUENCE [LARGE SCALE GENOMIC DNA]</scope>
    <source>
        <strain evidence="14 15">AHT 1</strain>
    </source>
</reference>
<evidence type="ECO:0000256" key="10">
    <source>
        <dbReference type="HAMAP-Rule" id="MF_00185"/>
    </source>
</evidence>
<gene>
    <name evidence="10" type="primary">miaA</name>
    <name evidence="14" type="ORF">DealDRAFT_0475</name>
</gene>
<keyword evidence="8 10" id="KW-0460">Magnesium</keyword>
<dbReference type="HAMAP" id="MF_00185">
    <property type="entry name" value="IPP_trans"/>
    <property type="match status" value="1"/>
</dbReference>
<dbReference type="GO" id="GO:0052381">
    <property type="term" value="F:tRNA dimethylallyltransferase activity"/>
    <property type="evidence" value="ECO:0007669"/>
    <property type="project" value="UniProtKB-UniRule"/>
</dbReference>
<dbReference type="STRING" id="555088.DealDRAFT_0475"/>
<evidence type="ECO:0000256" key="4">
    <source>
        <dbReference type="ARBA" id="ARBA00022679"/>
    </source>
</evidence>
<evidence type="ECO:0000256" key="1">
    <source>
        <dbReference type="ARBA" id="ARBA00001946"/>
    </source>
</evidence>
<dbReference type="EMBL" id="ACJM01000002">
    <property type="protein sequence ID" value="EEG78545.1"/>
    <property type="molecule type" value="Genomic_DNA"/>
</dbReference>
<organism evidence="14 15">
    <name type="scientific">Dethiobacter alkaliphilus AHT 1</name>
    <dbReference type="NCBI Taxonomy" id="555088"/>
    <lineage>
        <taxon>Bacteria</taxon>
        <taxon>Bacillati</taxon>
        <taxon>Bacillota</taxon>
        <taxon>Dethiobacteria</taxon>
        <taxon>Dethiobacterales</taxon>
        <taxon>Dethiobacteraceae</taxon>
        <taxon>Dethiobacter</taxon>
    </lineage>
</organism>